<feature type="domain" description="Asparaginase/glutaminase C-terminal" evidence="6">
    <location>
        <begin position="206"/>
        <end position="321"/>
    </location>
</feature>
<dbReference type="CDD" id="cd08963">
    <property type="entry name" value="L-asparaginase_I"/>
    <property type="match status" value="1"/>
</dbReference>
<name>A0A7V5RNT9_CALAY</name>
<evidence type="ECO:0000256" key="4">
    <source>
        <dbReference type="PROSITE-ProRule" id="PRU10100"/>
    </source>
</evidence>
<evidence type="ECO:0000259" key="6">
    <source>
        <dbReference type="Pfam" id="PF17763"/>
    </source>
</evidence>
<comment type="caution">
    <text evidence="7">The sequence shown here is derived from an EMBL/GenBank/DDBJ whole genome shotgun (WGS) entry which is preliminary data.</text>
</comment>
<dbReference type="InterPro" id="IPR040919">
    <property type="entry name" value="Asparaginase_C"/>
</dbReference>
<protein>
    <submittedName>
        <fullName evidence="7">Asparaginase</fullName>
    </submittedName>
</protein>
<comment type="similarity">
    <text evidence="1">Belongs to the asparaginase 1 family.</text>
</comment>
<dbReference type="InterPro" id="IPR041725">
    <property type="entry name" value="L-asparaginase_I"/>
</dbReference>
<evidence type="ECO:0000256" key="1">
    <source>
        <dbReference type="ARBA" id="ARBA00010518"/>
    </source>
</evidence>
<dbReference type="Gene3D" id="3.40.50.1170">
    <property type="entry name" value="L-asparaginase, N-terminal domain"/>
    <property type="match status" value="1"/>
</dbReference>
<evidence type="ECO:0000256" key="2">
    <source>
        <dbReference type="PIRSR" id="PIRSR001220-1"/>
    </source>
</evidence>
<feature type="domain" description="L-asparaginase N-terminal" evidence="5">
    <location>
        <begin position="3"/>
        <end position="187"/>
    </location>
</feature>
<dbReference type="EMBL" id="DRLI01000120">
    <property type="protein sequence ID" value="HHM01978.1"/>
    <property type="molecule type" value="Genomic_DNA"/>
</dbReference>
<feature type="binding site" evidence="3">
    <location>
        <begin position="87"/>
        <end position="88"/>
    </location>
    <ligand>
        <name>substrate</name>
    </ligand>
</feature>
<dbReference type="FunFam" id="3.40.50.1170:FF:000001">
    <property type="entry name" value="L-asparaginase 2"/>
    <property type="match status" value="1"/>
</dbReference>
<dbReference type="InterPro" id="IPR027473">
    <property type="entry name" value="L-asparaginase_C"/>
</dbReference>
<proteinExistence type="inferred from homology"/>
<dbReference type="Pfam" id="PF17763">
    <property type="entry name" value="Asparaginase_C"/>
    <property type="match status" value="1"/>
</dbReference>
<dbReference type="InterPro" id="IPR027475">
    <property type="entry name" value="Asparaginase/glutaminase_AS2"/>
</dbReference>
<dbReference type="AlphaFoldDB" id="A0A7V5RNT9"/>
<evidence type="ECO:0000259" key="5">
    <source>
        <dbReference type="Pfam" id="PF00710"/>
    </source>
</evidence>
<dbReference type="PROSITE" id="PS51732">
    <property type="entry name" value="ASN_GLN_ASE_3"/>
    <property type="match status" value="1"/>
</dbReference>
<sequence length="331" mass="36402">MKRILILHTGGTFGMVPMEPDEILVPGNLQSEWLNQVPEIAGLAEIDVEIPYNMDSSNVSTGEWNTLVKTLEAKMDNYDGFVIIHGTDTMAYTASALSFSMLNLSKPLILTGAQRPLARLRSDARGNLIDAIEIATMDIPEVAIVFGQSVLRGNRAVKNSISSYDAFVSVNYPLLGRIGLNVDLYRRNMLRPEGALRVLPGFSDEVMPIYLFPGSDPRLYDPLLNSRVKAFLLIGFGAGNIPENDKNWLPFIRGAGEKNKAVFISSSSLHGKVDLELYAGAREALRAGAVGTRGMTKEAALTKLMKLCAHYDSAELIREHFCRDWAGEIEP</sequence>
<dbReference type="PANTHER" id="PTHR11707:SF28">
    <property type="entry name" value="60 KDA LYSOPHOSPHOLIPASE"/>
    <property type="match status" value="1"/>
</dbReference>
<dbReference type="PIRSF" id="PIRSF500176">
    <property type="entry name" value="L_ASNase"/>
    <property type="match status" value="1"/>
</dbReference>
<evidence type="ECO:0000313" key="7">
    <source>
        <dbReference type="EMBL" id="HHM01978.1"/>
    </source>
</evidence>
<dbReference type="PIRSF" id="PIRSF001220">
    <property type="entry name" value="L-ASNase_gatD"/>
    <property type="match status" value="1"/>
</dbReference>
<dbReference type="InterPro" id="IPR027474">
    <property type="entry name" value="L-asparaginase_N"/>
</dbReference>
<dbReference type="InterPro" id="IPR006034">
    <property type="entry name" value="Asparaginase/glutaminase-like"/>
</dbReference>
<dbReference type="SMART" id="SM00870">
    <property type="entry name" value="Asparaginase"/>
    <property type="match status" value="1"/>
</dbReference>
<accession>A0A7V5RNT9</accession>
<dbReference type="InterPro" id="IPR037152">
    <property type="entry name" value="L-asparaginase_N_sf"/>
</dbReference>
<organism evidence="7">
    <name type="scientific">Caldithrix abyssi</name>
    <dbReference type="NCBI Taxonomy" id="187145"/>
    <lineage>
        <taxon>Bacteria</taxon>
        <taxon>Pseudomonadati</taxon>
        <taxon>Calditrichota</taxon>
        <taxon>Calditrichia</taxon>
        <taxon>Calditrichales</taxon>
        <taxon>Calditrichaceae</taxon>
        <taxon>Caldithrix</taxon>
    </lineage>
</organism>
<reference evidence="7" key="1">
    <citation type="journal article" date="2020" name="mSystems">
        <title>Genome- and Community-Level Interaction Insights into Carbon Utilization and Element Cycling Functions of Hydrothermarchaeota in Hydrothermal Sediment.</title>
        <authorList>
            <person name="Zhou Z."/>
            <person name="Liu Y."/>
            <person name="Xu W."/>
            <person name="Pan J."/>
            <person name="Luo Z.H."/>
            <person name="Li M."/>
        </authorList>
    </citation>
    <scope>NUCLEOTIDE SEQUENCE [LARGE SCALE GENOMIC DNA]</scope>
    <source>
        <strain evidence="7">HyVt-460</strain>
    </source>
</reference>
<evidence type="ECO:0000256" key="3">
    <source>
        <dbReference type="PIRSR" id="PIRSR001220-2"/>
    </source>
</evidence>
<dbReference type="PROSITE" id="PS00917">
    <property type="entry name" value="ASN_GLN_ASE_2"/>
    <property type="match status" value="1"/>
</dbReference>
<feature type="active site" description="O-isoaspartyl threonine intermediate" evidence="2">
    <location>
        <position position="12"/>
    </location>
</feature>
<dbReference type="Gene3D" id="3.40.50.40">
    <property type="match status" value="1"/>
</dbReference>
<dbReference type="PRINTS" id="PR00139">
    <property type="entry name" value="ASNGLNASE"/>
</dbReference>
<dbReference type="SUPFAM" id="SSF53774">
    <property type="entry name" value="Glutaminase/Asparaginase"/>
    <property type="match status" value="1"/>
</dbReference>
<feature type="binding site" evidence="3">
    <location>
        <position position="56"/>
    </location>
    <ligand>
        <name>substrate</name>
    </ligand>
</feature>
<dbReference type="GO" id="GO:0004067">
    <property type="term" value="F:asparaginase activity"/>
    <property type="evidence" value="ECO:0007669"/>
    <property type="project" value="UniProtKB-UniRule"/>
</dbReference>
<dbReference type="SFLD" id="SFLDS00057">
    <property type="entry name" value="Glutaminase/Asparaginase"/>
    <property type="match status" value="1"/>
</dbReference>
<dbReference type="Proteomes" id="UP000885771">
    <property type="component" value="Unassembled WGS sequence"/>
</dbReference>
<feature type="active site" evidence="4">
    <location>
        <position position="87"/>
    </location>
</feature>
<gene>
    <name evidence="7" type="ORF">ENJ15_03130</name>
</gene>
<dbReference type="Pfam" id="PF00710">
    <property type="entry name" value="Asparaginase"/>
    <property type="match status" value="1"/>
</dbReference>
<dbReference type="PANTHER" id="PTHR11707">
    <property type="entry name" value="L-ASPARAGINASE"/>
    <property type="match status" value="1"/>
</dbReference>
<dbReference type="InterPro" id="IPR036152">
    <property type="entry name" value="Asp/glu_Ase-like_sf"/>
</dbReference>